<keyword evidence="5" id="KW-0804">Transcription</keyword>
<evidence type="ECO:0000259" key="9">
    <source>
        <dbReference type="PROSITE" id="PS51294"/>
    </source>
</evidence>
<dbReference type="PANTHER" id="PTHR47995:SF15">
    <property type="entry name" value="TRANSCRIPTION FACTOR"/>
    <property type="match status" value="1"/>
</dbReference>
<dbReference type="GO" id="GO:0003677">
    <property type="term" value="F:DNA binding"/>
    <property type="evidence" value="ECO:0007669"/>
    <property type="project" value="UniProtKB-KW"/>
</dbReference>
<dbReference type="FunFam" id="1.10.10.60:FF:000001">
    <property type="entry name" value="MYB-related transcription factor"/>
    <property type="match status" value="1"/>
</dbReference>
<evidence type="ECO:0000259" key="8">
    <source>
        <dbReference type="PROSITE" id="PS50090"/>
    </source>
</evidence>
<feature type="compositionally biased region" description="Acidic residues" evidence="7">
    <location>
        <begin position="40"/>
        <end position="49"/>
    </location>
</feature>
<feature type="domain" description="Myb-like" evidence="8">
    <location>
        <begin position="143"/>
        <end position="193"/>
    </location>
</feature>
<sequence length="292" mass="31659">MRVVKGKEKRALGSAPEEEAKLVDLQTEPPAMPYPSGDDVGGDDGDETEGGTSSGGEEGKGGRARAAAVAGPGRCGGGGAAGCRVRVRGGIPLKKGPWTPDEDKRLREYVEAHGEGNWNQVQRSAGLNRCGKSCRLRWANHLKPDLKKGPLSKDEEERIIGLHAFLGNKWAKMASLLPGRTDNEIKNFWNTRRLDTFVGSHRNAGNLFLDSHPPPLVDSISWRPDASLEARFFNVESSHSDEQLAKDMDDAFLHGGLFDETNLAAAGQGHEHDLEYWNSKPGACDIPDFPSV</sequence>
<feature type="domain" description="Myb-like" evidence="8">
    <location>
        <begin position="90"/>
        <end position="142"/>
    </location>
</feature>
<keyword evidence="6" id="KW-0539">Nucleus</keyword>
<dbReference type="Gene3D" id="1.10.10.60">
    <property type="entry name" value="Homeodomain-like"/>
    <property type="match status" value="2"/>
</dbReference>
<dbReference type="InterPro" id="IPR001005">
    <property type="entry name" value="SANT/Myb"/>
</dbReference>
<keyword evidence="11" id="KW-1185">Reference proteome</keyword>
<evidence type="ECO:0000256" key="4">
    <source>
        <dbReference type="ARBA" id="ARBA00023125"/>
    </source>
</evidence>
<dbReference type="PANTHER" id="PTHR47995">
    <property type="entry name" value="TRANSCRIPTION FACTOR MYB33-RELATED"/>
    <property type="match status" value="1"/>
</dbReference>
<protein>
    <submittedName>
        <fullName evidence="10">Uncharacterized protein</fullName>
    </submittedName>
</protein>
<dbReference type="CDD" id="cd00167">
    <property type="entry name" value="SANT"/>
    <property type="match status" value="2"/>
</dbReference>
<evidence type="ECO:0000256" key="7">
    <source>
        <dbReference type="SAM" id="MobiDB-lite"/>
    </source>
</evidence>
<evidence type="ECO:0000256" key="1">
    <source>
        <dbReference type="ARBA" id="ARBA00004123"/>
    </source>
</evidence>
<feature type="domain" description="HTH myb-type" evidence="9">
    <location>
        <begin position="90"/>
        <end position="146"/>
    </location>
</feature>
<gene>
    <name evidence="10" type="ORF">E2562_025747</name>
</gene>
<dbReference type="Pfam" id="PF00249">
    <property type="entry name" value="Myb_DNA-binding"/>
    <property type="match status" value="2"/>
</dbReference>
<dbReference type="AlphaFoldDB" id="A0A6G1CTF6"/>
<keyword evidence="3" id="KW-0805">Transcription regulation</keyword>
<dbReference type="GO" id="GO:0005634">
    <property type="term" value="C:nucleus"/>
    <property type="evidence" value="ECO:0007669"/>
    <property type="project" value="UniProtKB-SubCell"/>
</dbReference>
<dbReference type="InterPro" id="IPR017930">
    <property type="entry name" value="Myb_dom"/>
</dbReference>
<keyword evidence="2" id="KW-0677">Repeat</keyword>
<dbReference type="InterPro" id="IPR009057">
    <property type="entry name" value="Homeodomain-like_sf"/>
</dbReference>
<feature type="domain" description="HTH myb-type" evidence="9">
    <location>
        <begin position="147"/>
        <end position="197"/>
    </location>
</feature>
<name>A0A6G1CTF6_9ORYZ</name>
<dbReference type="PROSITE" id="PS51294">
    <property type="entry name" value="HTH_MYB"/>
    <property type="match status" value="2"/>
</dbReference>
<organism evidence="10 11">
    <name type="scientific">Oryza meyeriana var. granulata</name>
    <dbReference type="NCBI Taxonomy" id="110450"/>
    <lineage>
        <taxon>Eukaryota</taxon>
        <taxon>Viridiplantae</taxon>
        <taxon>Streptophyta</taxon>
        <taxon>Embryophyta</taxon>
        <taxon>Tracheophyta</taxon>
        <taxon>Spermatophyta</taxon>
        <taxon>Magnoliopsida</taxon>
        <taxon>Liliopsida</taxon>
        <taxon>Poales</taxon>
        <taxon>Poaceae</taxon>
        <taxon>BOP clade</taxon>
        <taxon>Oryzoideae</taxon>
        <taxon>Oryzeae</taxon>
        <taxon>Oryzinae</taxon>
        <taxon>Oryza</taxon>
        <taxon>Oryza meyeriana</taxon>
    </lineage>
</organism>
<dbReference type="OrthoDB" id="2143914at2759"/>
<proteinExistence type="predicted"/>
<dbReference type="EMBL" id="SPHZ02000008">
    <property type="protein sequence ID" value="KAF0903164.1"/>
    <property type="molecule type" value="Genomic_DNA"/>
</dbReference>
<reference evidence="10 11" key="1">
    <citation type="submission" date="2019-11" db="EMBL/GenBank/DDBJ databases">
        <title>Whole genome sequence of Oryza granulata.</title>
        <authorList>
            <person name="Li W."/>
        </authorList>
    </citation>
    <scope>NUCLEOTIDE SEQUENCE [LARGE SCALE GENOMIC DNA]</scope>
    <source>
        <strain evidence="11">cv. Menghai</strain>
        <tissue evidence="10">Leaf</tissue>
    </source>
</reference>
<dbReference type="Proteomes" id="UP000479710">
    <property type="component" value="Unassembled WGS sequence"/>
</dbReference>
<dbReference type="PROSITE" id="PS50090">
    <property type="entry name" value="MYB_LIKE"/>
    <property type="match status" value="2"/>
</dbReference>
<feature type="region of interest" description="Disordered" evidence="7">
    <location>
        <begin position="1"/>
        <end position="78"/>
    </location>
</feature>
<dbReference type="SMART" id="SM00717">
    <property type="entry name" value="SANT"/>
    <property type="match status" value="2"/>
</dbReference>
<comment type="caution">
    <text evidence="10">The sequence shown here is derived from an EMBL/GenBank/DDBJ whole genome shotgun (WGS) entry which is preliminary data.</text>
</comment>
<accession>A0A6G1CTF6</accession>
<evidence type="ECO:0000313" key="11">
    <source>
        <dbReference type="Proteomes" id="UP000479710"/>
    </source>
</evidence>
<comment type="subcellular location">
    <subcellularLocation>
        <location evidence="1">Nucleus</location>
    </subcellularLocation>
</comment>
<evidence type="ECO:0000313" key="10">
    <source>
        <dbReference type="EMBL" id="KAF0903164.1"/>
    </source>
</evidence>
<evidence type="ECO:0000256" key="5">
    <source>
        <dbReference type="ARBA" id="ARBA00023163"/>
    </source>
</evidence>
<keyword evidence="4" id="KW-0238">DNA-binding</keyword>
<dbReference type="SUPFAM" id="SSF46689">
    <property type="entry name" value="Homeodomain-like"/>
    <property type="match status" value="1"/>
</dbReference>
<evidence type="ECO:0000256" key="2">
    <source>
        <dbReference type="ARBA" id="ARBA00022737"/>
    </source>
</evidence>
<evidence type="ECO:0000256" key="6">
    <source>
        <dbReference type="ARBA" id="ARBA00023242"/>
    </source>
</evidence>
<feature type="compositionally biased region" description="Basic and acidic residues" evidence="7">
    <location>
        <begin position="1"/>
        <end position="11"/>
    </location>
</feature>
<evidence type="ECO:0000256" key="3">
    <source>
        <dbReference type="ARBA" id="ARBA00023015"/>
    </source>
</evidence>